<dbReference type="PATRIC" id="fig|665004.4.peg.1528"/>
<keyword evidence="1" id="KW-0472">Membrane</keyword>
<keyword evidence="1" id="KW-0812">Transmembrane</keyword>
<reference evidence="3" key="1">
    <citation type="journal article" date="2017" name="Acta Aliment.">
        <title>Plant polysaccharide degrading enzyme system of Thermpbifida cellulosilytica TB100 revealed by de novo genome project data.</title>
        <authorList>
            <person name="Toth A."/>
            <person name="Baka E."/>
            <person name="Luzics S."/>
            <person name="Bata-Vidacs I."/>
            <person name="Nagy I."/>
            <person name="Balint B."/>
            <person name="Herceg R."/>
            <person name="Olasz F."/>
            <person name="Wilk T."/>
            <person name="Nagy T."/>
            <person name="Kriszt B."/>
            <person name="Nagy I."/>
            <person name="Kukolya J."/>
        </authorList>
    </citation>
    <scope>NUCLEOTIDE SEQUENCE [LARGE SCALE GENOMIC DNA]</scope>
    <source>
        <strain evidence="3">TB100</strain>
    </source>
</reference>
<feature type="transmembrane region" description="Helical" evidence="1">
    <location>
        <begin position="78"/>
        <end position="97"/>
    </location>
</feature>
<keyword evidence="1" id="KW-1133">Transmembrane helix</keyword>
<evidence type="ECO:0000313" key="3">
    <source>
        <dbReference type="Proteomes" id="UP000074382"/>
    </source>
</evidence>
<name>A0A147KK62_THECS</name>
<comment type="caution">
    <text evidence="2">The sequence shown here is derived from an EMBL/GenBank/DDBJ whole genome shotgun (WGS) entry which is preliminary data.</text>
</comment>
<organism evidence="2 3">
    <name type="scientific">Thermobifida cellulosilytica TB100</name>
    <dbReference type="NCBI Taxonomy" id="665004"/>
    <lineage>
        <taxon>Bacteria</taxon>
        <taxon>Bacillati</taxon>
        <taxon>Actinomycetota</taxon>
        <taxon>Actinomycetes</taxon>
        <taxon>Streptosporangiales</taxon>
        <taxon>Nocardiopsidaceae</taxon>
        <taxon>Thermobifida</taxon>
    </lineage>
</organism>
<gene>
    <name evidence="2" type="ORF">AC529_05415</name>
</gene>
<feature type="transmembrane region" description="Helical" evidence="1">
    <location>
        <begin position="42"/>
        <end position="66"/>
    </location>
</feature>
<proteinExistence type="predicted"/>
<dbReference type="AlphaFoldDB" id="A0A147KK62"/>
<dbReference type="Proteomes" id="UP000074382">
    <property type="component" value="Unassembled WGS sequence"/>
</dbReference>
<sequence length="152" mass="15654">MLLALTFLGGILLLPATAGTTMLVGSCSGVVDDVPACVSSLRAGLGFALPWLGWLIGSFGALGLFIPSWPRGRHGWPWPLVGAVCYAFGFLLALFGFEGLLGWFLPAVPGAADAHPPRQSRGPAAVSWTATGPLWVAPGLVGPRGVRGTTTC</sequence>
<dbReference type="EMBL" id="LGEM01000021">
    <property type="protein sequence ID" value="KUP97677.1"/>
    <property type="molecule type" value="Genomic_DNA"/>
</dbReference>
<keyword evidence="3" id="KW-1185">Reference proteome</keyword>
<protein>
    <submittedName>
        <fullName evidence="2">Uncharacterized protein</fullName>
    </submittedName>
</protein>
<dbReference type="RefSeq" id="WP_068754868.1">
    <property type="nucleotide sequence ID" value="NZ_KQ950181.1"/>
</dbReference>
<evidence type="ECO:0000313" key="2">
    <source>
        <dbReference type="EMBL" id="KUP97677.1"/>
    </source>
</evidence>
<accession>A0A147KK62</accession>
<evidence type="ECO:0000256" key="1">
    <source>
        <dbReference type="SAM" id="Phobius"/>
    </source>
</evidence>